<dbReference type="SUPFAM" id="SSF52402">
    <property type="entry name" value="Adenine nucleotide alpha hydrolases-like"/>
    <property type="match status" value="1"/>
</dbReference>
<dbReference type="Proteomes" id="UP001500037">
    <property type="component" value="Unassembled WGS sequence"/>
</dbReference>
<keyword evidence="4" id="KW-1185">Reference proteome</keyword>
<reference evidence="3 4" key="1">
    <citation type="journal article" date="2019" name="Int. J. Syst. Evol. Microbiol.">
        <title>The Global Catalogue of Microorganisms (GCM) 10K type strain sequencing project: providing services to taxonomists for standard genome sequencing and annotation.</title>
        <authorList>
            <consortium name="The Broad Institute Genomics Platform"/>
            <consortium name="The Broad Institute Genome Sequencing Center for Infectious Disease"/>
            <person name="Wu L."/>
            <person name="Ma J."/>
        </authorList>
    </citation>
    <scope>NUCLEOTIDE SEQUENCE [LARGE SCALE GENOMIC DNA]</scope>
    <source>
        <strain evidence="3 4">JCM 13004</strain>
    </source>
</reference>
<dbReference type="Pfam" id="PF00582">
    <property type="entry name" value="Usp"/>
    <property type="match status" value="1"/>
</dbReference>
<dbReference type="InterPro" id="IPR014729">
    <property type="entry name" value="Rossmann-like_a/b/a_fold"/>
</dbReference>
<evidence type="ECO:0000259" key="2">
    <source>
        <dbReference type="Pfam" id="PF00582"/>
    </source>
</evidence>
<organism evidence="3 4">
    <name type="scientific">Kitasatospora nipponensis</name>
    <dbReference type="NCBI Taxonomy" id="258049"/>
    <lineage>
        <taxon>Bacteria</taxon>
        <taxon>Bacillati</taxon>
        <taxon>Actinomycetota</taxon>
        <taxon>Actinomycetes</taxon>
        <taxon>Kitasatosporales</taxon>
        <taxon>Streptomycetaceae</taxon>
        <taxon>Kitasatospora</taxon>
    </lineage>
</organism>
<name>A0ABN1WRR4_9ACTN</name>
<dbReference type="EMBL" id="BAAALF010000144">
    <property type="protein sequence ID" value="GAA1261204.1"/>
    <property type="molecule type" value="Genomic_DNA"/>
</dbReference>
<protein>
    <submittedName>
        <fullName evidence="3">Universal stress protein</fullName>
    </submittedName>
</protein>
<dbReference type="PRINTS" id="PR01438">
    <property type="entry name" value="UNVRSLSTRESS"/>
</dbReference>
<proteinExistence type="inferred from homology"/>
<dbReference type="CDD" id="cd00293">
    <property type="entry name" value="USP-like"/>
    <property type="match status" value="1"/>
</dbReference>
<dbReference type="RefSeq" id="WP_344445076.1">
    <property type="nucleotide sequence ID" value="NZ_BAAALF010000144.1"/>
</dbReference>
<evidence type="ECO:0000256" key="1">
    <source>
        <dbReference type="ARBA" id="ARBA00008791"/>
    </source>
</evidence>
<dbReference type="PANTHER" id="PTHR31964">
    <property type="entry name" value="ADENINE NUCLEOTIDE ALPHA HYDROLASES-LIKE SUPERFAMILY PROTEIN"/>
    <property type="match status" value="1"/>
</dbReference>
<dbReference type="InterPro" id="IPR006015">
    <property type="entry name" value="Universal_stress_UspA"/>
</dbReference>
<sequence length="179" mass="19245">MDEALREERATRRIVVGVGGSLGSLAALHMAVDEARRTSSEVLAVLAWLPQGGEHGYRLAPCPPLLASWRESAVARLREALDEAFGGAPAGVRLSAVVVRGDTGPALVRLADRADDLLVVGAGSGGVLRRVLRPSVTRHCVEHARCPVVAVPRPTLQRELEALHRRNSWHLRTAMTPSH</sequence>
<comment type="similarity">
    <text evidence="1">Belongs to the universal stress protein A family.</text>
</comment>
<evidence type="ECO:0000313" key="4">
    <source>
        <dbReference type="Proteomes" id="UP001500037"/>
    </source>
</evidence>
<dbReference type="PANTHER" id="PTHR31964:SF113">
    <property type="entry name" value="USPA DOMAIN-CONTAINING PROTEIN"/>
    <property type="match status" value="1"/>
</dbReference>
<dbReference type="InterPro" id="IPR006016">
    <property type="entry name" value="UspA"/>
</dbReference>
<dbReference type="Gene3D" id="3.40.50.620">
    <property type="entry name" value="HUPs"/>
    <property type="match status" value="1"/>
</dbReference>
<evidence type="ECO:0000313" key="3">
    <source>
        <dbReference type="EMBL" id="GAA1261204.1"/>
    </source>
</evidence>
<feature type="domain" description="UspA" evidence="2">
    <location>
        <begin position="12"/>
        <end position="152"/>
    </location>
</feature>
<comment type="caution">
    <text evidence="3">The sequence shown here is derived from an EMBL/GenBank/DDBJ whole genome shotgun (WGS) entry which is preliminary data.</text>
</comment>
<gene>
    <name evidence="3" type="ORF">GCM10009665_58720</name>
</gene>
<accession>A0ABN1WRR4</accession>